<keyword evidence="2" id="KW-1185">Reference proteome</keyword>
<organism evidence="1 2">
    <name type="scientific">Morchella conica CCBAS932</name>
    <dbReference type="NCBI Taxonomy" id="1392247"/>
    <lineage>
        <taxon>Eukaryota</taxon>
        <taxon>Fungi</taxon>
        <taxon>Dikarya</taxon>
        <taxon>Ascomycota</taxon>
        <taxon>Pezizomycotina</taxon>
        <taxon>Pezizomycetes</taxon>
        <taxon>Pezizales</taxon>
        <taxon>Morchellaceae</taxon>
        <taxon>Morchella</taxon>
    </lineage>
</organism>
<evidence type="ECO:0000313" key="1">
    <source>
        <dbReference type="EMBL" id="RPB06421.1"/>
    </source>
</evidence>
<dbReference type="InParanoid" id="A0A3N4KDD6"/>
<dbReference type="Proteomes" id="UP000277580">
    <property type="component" value="Unassembled WGS sequence"/>
</dbReference>
<proteinExistence type="predicted"/>
<evidence type="ECO:0000313" key="2">
    <source>
        <dbReference type="Proteomes" id="UP000277580"/>
    </source>
</evidence>
<gene>
    <name evidence="1" type="ORF">P167DRAFT_172390</name>
</gene>
<name>A0A3N4KDD6_9PEZI</name>
<sequence length="174" mass="18310">MLIGSSLATSPTDPRRYQVVTVSFSSIPSSPSQCFGYNIPEPPDVQIPGVPRFEITIDSHSVGLTPLNNGPQTCGVDLVDPYPSPGASACASPFTRASTTASMLLELILSLVYALELMLALDHRLELPLVSPDLKLLPRLDVGPGTPPGAPVDLGGPLPVPWSLCRCGHNPCIS</sequence>
<dbReference type="EMBL" id="ML119364">
    <property type="protein sequence ID" value="RPB06421.1"/>
    <property type="molecule type" value="Genomic_DNA"/>
</dbReference>
<dbReference type="AlphaFoldDB" id="A0A3N4KDD6"/>
<protein>
    <submittedName>
        <fullName evidence="1">Uncharacterized protein</fullName>
    </submittedName>
</protein>
<accession>A0A3N4KDD6</accession>
<reference evidence="1 2" key="1">
    <citation type="journal article" date="2018" name="Nat. Ecol. Evol.">
        <title>Pezizomycetes genomes reveal the molecular basis of ectomycorrhizal truffle lifestyle.</title>
        <authorList>
            <person name="Murat C."/>
            <person name="Payen T."/>
            <person name="Noel B."/>
            <person name="Kuo A."/>
            <person name="Morin E."/>
            <person name="Chen J."/>
            <person name="Kohler A."/>
            <person name="Krizsan K."/>
            <person name="Balestrini R."/>
            <person name="Da Silva C."/>
            <person name="Montanini B."/>
            <person name="Hainaut M."/>
            <person name="Levati E."/>
            <person name="Barry K.W."/>
            <person name="Belfiori B."/>
            <person name="Cichocki N."/>
            <person name="Clum A."/>
            <person name="Dockter R.B."/>
            <person name="Fauchery L."/>
            <person name="Guy J."/>
            <person name="Iotti M."/>
            <person name="Le Tacon F."/>
            <person name="Lindquist E.A."/>
            <person name="Lipzen A."/>
            <person name="Malagnac F."/>
            <person name="Mello A."/>
            <person name="Molinier V."/>
            <person name="Miyauchi S."/>
            <person name="Poulain J."/>
            <person name="Riccioni C."/>
            <person name="Rubini A."/>
            <person name="Sitrit Y."/>
            <person name="Splivallo R."/>
            <person name="Traeger S."/>
            <person name="Wang M."/>
            <person name="Zifcakova L."/>
            <person name="Wipf D."/>
            <person name="Zambonelli A."/>
            <person name="Paolocci F."/>
            <person name="Nowrousian M."/>
            <person name="Ottonello S."/>
            <person name="Baldrian P."/>
            <person name="Spatafora J.W."/>
            <person name="Henrissat B."/>
            <person name="Nagy L.G."/>
            <person name="Aury J.M."/>
            <person name="Wincker P."/>
            <person name="Grigoriev I.V."/>
            <person name="Bonfante P."/>
            <person name="Martin F.M."/>
        </authorList>
    </citation>
    <scope>NUCLEOTIDE SEQUENCE [LARGE SCALE GENOMIC DNA]</scope>
    <source>
        <strain evidence="1 2">CCBAS932</strain>
    </source>
</reference>